<evidence type="ECO:0000256" key="1">
    <source>
        <dbReference type="SAM" id="SignalP"/>
    </source>
</evidence>
<feature type="domain" description="Copper amine oxidase-like N-terminal" evidence="2">
    <location>
        <begin position="36"/>
        <end position="144"/>
    </location>
</feature>
<proteinExistence type="predicted"/>
<protein>
    <submittedName>
        <fullName evidence="3">Copper amine oxidase N-terminal domain-containing protein</fullName>
    </submittedName>
</protein>
<dbReference type="EMBL" id="CP034346">
    <property type="protein sequence ID" value="AZS13993.1"/>
    <property type="molecule type" value="Genomic_DNA"/>
</dbReference>
<name>A0A3Q9I962_9BACL</name>
<dbReference type="KEGG" id="plut:EI981_05700"/>
<accession>A0A3Q9I962</accession>
<gene>
    <name evidence="3" type="ORF">EI981_05700</name>
</gene>
<dbReference type="AlphaFoldDB" id="A0A3Q9I962"/>
<dbReference type="SUPFAM" id="SSF55383">
    <property type="entry name" value="Copper amine oxidase, domain N"/>
    <property type="match status" value="1"/>
</dbReference>
<dbReference type="OrthoDB" id="2020910at2"/>
<dbReference type="Gene3D" id="3.30.457.10">
    <property type="entry name" value="Copper amine oxidase-like, N-terminal domain"/>
    <property type="match status" value="1"/>
</dbReference>
<keyword evidence="4" id="KW-1185">Reference proteome</keyword>
<organism evidence="3 4">
    <name type="scientific">Paenibacillus lutimineralis</name>
    <dbReference type="NCBI Taxonomy" id="2707005"/>
    <lineage>
        <taxon>Bacteria</taxon>
        <taxon>Bacillati</taxon>
        <taxon>Bacillota</taxon>
        <taxon>Bacilli</taxon>
        <taxon>Bacillales</taxon>
        <taxon>Paenibacillaceae</taxon>
        <taxon>Paenibacillus</taxon>
    </lineage>
</organism>
<dbReference type="InterPro" id="IPR012854">
    <property type="entry name" value="Cu_amine_oxidase-like_N"/>
</dbReference>
<dbReference type="RefSeq" id="WP_126996216.1">
    <property type="nucleotide sequence ID" value="NZ_CP034346.1"/>
</dbReference>
<feature type="signal peptide" evidence="1">
    <location>
        <begin position="1"/>
        <end position="24"/>
    </location>
</feature>
<reference evidence="4" key="1">
    <citation type="submission" date="2018-12" db="EMBL/GenBank/DDBJ databases">
        <title>Complete genome sequence of Paenibacillus sp. MBLB1234.</title>
        <authorList>
            <person name="Nam Y.-D."/>
            <person name="Kang J."/>
            <person name="Chung W.-H."/>
            <person name="Park Y.S."/>
        </authorList>
    </citation>
    <scope>NUCLEOTIDE SEQUENCE [LARGE SCALE GENOMIC DNA]</scope>
    <source>
        <strain evidence="4">MBLB1234</strain>
    </source>
</reference>
<feature type="chain" id="PRO_5038424922" evidence="1">
    <location>
        <begin position="25"/>
        <end position="303"/>
    </location>
</feature>
<evidence type="ECO:0000259" key="2">
    <source>
        <dbReference type="Pfam" id="PF07833"/>
    </source>
</evidence>
<evidence type="ECO:0000313" key="3">
    <source>
        <dbReference type="EMBL" id="AZS13993.1"/>
    </source>
</evidence>
<dbReference type="InterPro" id="IPR036582">
    <property type="entry name" value="Mao_N_sf"/>
</dbReference>
<keyword evidence="1" id="KW-0732">Signal</keyword>
<dbReference type="Proteomes" id="UP000270678">
    <property type="component" value="Chromosome"/>
</dbReference>
<dbReference type="Pfam" id="PF07833">
    <property type="entry name" value="Cu_amine_oxidN1"/>
    <property type="match status" value="1"/>
</dbReference>
<sequence>MKLKKTGFALMSLILILTMIPAMTSAASKLSIVVEVNGELISFPDAKPFMDKSNRVQVPVRFVSEALGAEVGWNSKSKQVTVQMGEDTTVLTMGKKAYTVNGQTKQMDTVAQQKQNRTFVPLRFVSEALGAKVIWHKDLYSVEILTGLAAVQEDKKEEKKGETSATDTPEYIVDSWGIKRRIEGETQKQTAEGFSFYNSYKSGMYVASDYEEYKKEYGKNASIMQPRIHFDKDGVDYNQQVKDLDELLRQKIDSETVDKIMKYVKQKTKREDELETKEFSDKTYKISVSSQYWSNIIVTVRYK</sequence>
<evidence type="ECO:0000313" key="4">
    <source>
        <dbReference type="Proteomes" id="UP000270678"/>
    </source>
</evidence>